<proteinExistence type="predicted"/>
<dbReference type="InterPro" id="IPR051909">
    <property type="entry name" value="MFP_Cation_Efflux"/>
</dbReference>
<evidence type="ECO:0000259" key="2">
    <source>
        <dbReference type="Pfam" id="PF25919"/>
    </source>
</evidence>
<dbReference type="Pfam" id="PF25919">
    <property type="entry name" value="BSH_CusB"/>
    <property type="match status" value="1"/>
</dbReference>
<evidence type="ECO:0000259" key="5">
    <source>
        <dbReference type="Pfam" id="PF25975"/>
    </source>
</evidence>
<evidence type="ECO:0000259" key="4">
    <source>
        <dbReference type="Pfam" id="PF25971"/>
    </source>
</evidence>
<reference evidence="6" key="1">
    <citation type="journal article" date="2015" name="Nature">
        <title>Complex archaea that bridge the gap between prokaryotes and eukaryotes.</title>
        <authorList>
            <person name="Spang A."/>
            <person name="Saw J.H."/>
            <person name="Jorgensen S.L."/>
            <person name="Zaremba-Niedzwiedzka K."/>
            <person name="Martijn J."/>
            <person name="Lind A.E."/>
            <person name="van Eijk R."/>
            <person name="Schleper C."/>
            <person name="Guy L."/>
            <person name="Ettema T.J."/>
        </authorList>
    </citation>
    <scope>NUCLEOTIDE SEQUENCE</scope>
</reference>
<evidence type="ECO:0008006" key="7">
    <source>
        <dbReference type="Google" id="ProtNLM"/>
    </source>
</evidence>
<dbReference type="Pfam" id="PF25971">
    <property type="entry name" value="CzcB_N"/>
    <property type="match status" value="1"/>
</dbReference>
<dbReference type="EMBL" id="LAZR01000008">
    <property type="protein sequence ID" value="KKO09113.1"/>
    <property type="molecule type" value="Genomic_DNA"/>
</dbReference>
<keyword evidence="1" id="KW-0813">Transport</keyword>
<feature type="domain" description="CusB-like barrel-sandwich hybrid" evidence="2">
    <location>
        <begin position="185"/>
        <end position="247"/>
    </location>
</feature>
<feature type="domain" description="CusB-like beta-barrel" evidence="3">
    <location>
        <begin position="259"/>
        <end position="333"/>
    </location>
</feature>
<dbReference type="InterPro" id="IPR058790">
    <property type="entry name" value="BSH_CusB"/>
</dbReference>
<organism evidence="6">
    <name type="scientific">marine sediment metagenome</name>
    <dbReference type="NCBI Taxonomy" id="412755"/>
    <lineage>
        <taxon>unclassified sequences</taxon>
        <taxon>metagenomes</taxon>
        <taxon>ecological metagenomes</taxon>
    </lineage>
</organism>
<dbReference type="PANTHER" id="PTHR30097">
    <property type="entry name" value="CATION EFFLUX SYSTEM PROTEIN CUSB"/>
    <property type="match status" value="1"/>
</dbReference>
<dbReference type="PANTHER" id="PTHR30097:SF4">
    <property type="entry name" value="SLR6042 PROTEIN"/>
    <property type="match status" value="1"/>
</dbReference>
<dbReference type="GO" id="GO:0046914">
    <property type="term" value="F:transition metal ion binding"/>
    <property type="evidence" value="ECO:0007669"/>
    <property type="project" value="TreeGrafter"/>
</dbReference>
<evidence type="ECO:0000259" key="3">
    <source>
        <dbReference type="Pfam" id="PF25954"/>
    </source>
</evidence>
<feature type="domain" description="CzcB N-terminal" evidence="4">
    <location>
        <begin position="46"/>
        <end position="137"/>
    </location>
</feature>
<dbReference type="Pfam" id="PF25975">
    <property type="entry name" value="CzcB_C"/>
    <property type="match status" value="1"/>
</dbReference>
<gene>
    <name evidence="6" type="ORF">LCGC14_0042320</name>
</gene>
<accession>A0A0F9W9U5</accession>
<dbReference type="Gene3D" id="2.40.50.100">
    <property type="match status" value="1"/>
</dbReference>
<dbReference type="InterPro" id="IPR058646">
    <property type="entry name" value="CzcB_N"/>
</dbReference>
<dbReference type="GO" id="GO:0015679">
    <property type="term" value="P:plasma membrane copper ion transport"/>
    <property type="evidence" value="ECO:0007669"/>
    <property type="project" value="TreeGrafter"/>
</dbReference>
<dbReference type="InterPro" id="IPR058649">
    <property type="entry name" value="CzcB_C"/>
</dbReference>
<evidence type="ECO:0000256" key="1">
    <source>
        <dbReference type="ARBA" id="ARBA00022448"/>
    </source>
</evidence>
<feature type="domain" description="CzcB-like C-terminal circularly permuted SH3-like" evidence="5">
    <location>
        <begin position="340"/>
        <end position="400"/>
    </location>
</feature>
<dbReference type="AlphaFoldDB" id="A0A0F9W9U5"/>
<dbReference type="PROSITE" id="PS51257">
    <property type="entry name" value="PROKAR_LIPOPROTEIN"/>
    <property type="match status" value="1"/>
</dbReference>
<dbReference type="GO" id="GO:0060003">
    <property type="term" value="P:copper ion export"/>
    <property type="evidence" value="ECO:0007669"/>
    <property type="project" value="TreeGrafter"/>
</dbReference>
<protein>
    <recommendedName>
        <fullName evidence="7">RND efflux pump membrane fusion protein barrel-sandwich domain-containing protein</fullName>
    </recommendedName>
</protein>
<comment type="caution">
    <text evidence="6">The sequence shown here is derived from an EMBL/GenBank/DDBJ whole genome shotgun (WGS) entry which is preliminary data.</text>
</comment>
<dbReference type="InterPro" id="IPR058792">
    <property type="entry name" value="Beta-barrel_RND_2"/>
</dbReference>
<evidence type="ECO:0000313" key="6">
    <source>
        <dbReference type="EMBL" id="KKO09113.1"/>
    </source>
</evidence>
<dbReference type="Gene3D" id="2.40.420.20">
    <property type="match status" value="1"/>
</dbReference>
<name>A0A0F9W9U5_9ZZZZ</name>
<dbReference type="SUPFAM" id="SSF111369">
    <property type="entry name" value="HlyD-like secretion proteins"/>
    <property type="match status" value="1"/>
</dbReference>
<sequence>MNSIKMFVVTLLLASWLTACGDNQQTADSDAVIQAPDEMAEGPHGGRLLTDNGFSVELAIHEAGVPPEYRAWVYQDGVAVSPQAVDLRVTLSRLGGAEDDIGFTAQDEMLRGDTTVYEPHSFSVNVQASYQGQSHQWSYDSFEGHTHIEPEARAALGIATEQAGPVTMAEQITVYGHVRTNTDQVAHVGARFDGEIEQVHAGIGDHVDAGQPLLEVESNESLNRYTVTAPISGLVTQRDANAGEQTNGRDLLVITDLSSVWVDLAIFPDNRADVRVGMAVTIHTGEAAATVAGTIAMILPQVQSNQAVTARVVLDNSDRQLIPGTWVSADIRTGEFEVPLAVRREALQSFRDFTVVYAQFGNDYEVRMLDLGRQSGDWAEVLGGLAPGTRYVTENSYIIKADVEKSGASHDH</sequence>
<dbReference type="Pfam" id="PF25954">
    <property type="entry name" value="Beta-barrel_RND_2"/>
    <property type="match status" value="1"/>
</dbReference>
<dbReference type="GO" id="GO:0030288">
    <property type="term" value="C:outer membrane-bounded periplasmic space"/>
    <property type="evidence" value="ECO:0007669"/>
    <property type="project" value="TreeGrafter"/>
</dbReference>